<dbReference type="Proteomes" id="UP001058074">
    <property type="component" value="Unassembled WGS sequence"/>
</dbReference>
<sequence>MGFWIFMTIMNLLIPIIMIGFGSYSSKNAPKDINHIFGYRTSMSMKNKETWEFAHHHSGRIWLKVGWIMLIVSSIAMLFVIGNDINIVGTLGLILCVIQVIALIASIVPTEKALKRNFDENGNRRR</sequence>
<evidence type="ECO:0000313" key="1">
    <source>
        <dbReference type="EMBL" id="GKX66456.1"/>
    </source>
</evidence>
<comment type="caution">
    <text evidence="1">The sequence shown here is derived from an EMBL/GenBank/DDBJ whole genome shotgun (WGS) entry which is preliminary data.</text>
</comment>
<gene>
    <name evidence="1" type="ORF">rsdtw13_17140</name>
</gene>
<organism evidence="1 2">
    <name type="scientific">Inconstantimicrobium mannanitabidum</name>
    <dbReference type="NCBI Taxonomy" id="1604901"/>
    <lineage>
        <taxon>Bacteria</taxon>
        <taxon>Bacillati</taxon>
        <taxon>Bacillota</taxon>
        <taxon>Clostridia</taxon>
        <taxon>Eubacteriales</taxon>
        <taxon>Clostridiaceae</taxon>
        <taxon>Inconstantimicrobium</taxon>
    </lineage>
</organism>
<dbReference type="EMBL" id="BROD01000001">
    <property type="protein sequence ID" value="GKX66456.1"/>
    <property type="molecule type" value="Genomic_DNA"/>
</dbReference>
<name>A0ACB5RBK3_9CLOT</name>
<keyword evidence="2" id="KW-1185">Reference proteome</keyword>
<reference evidence="1" key="1">
    <citation type="journal article" date="2025" name="Int. J. Syst. Evol. Microbiol.">
        <title>Inconstantimicrobium mannanitabidum sp. nov., a novel member of the family Clostridiaceae isolated from anoxic soil under the treatment of reductive soil disinfestation.</title>
        <authorList>
            <person name="Ueki A."/>
            <person name="Tonouchi A."/>
            <person name="Honma S."/>
            <person name="Kaku N."/>
            <person name="Ueki K."/>
        </authorList>
    </citation>
    <scope>NUCLEOTIDE SEQUENCE</scope>
    <source>
        <strain evidence="1">TW13</strain>
    </source>
</reference>
<evidence type="ECO:0000313" key="2">
    <source>
        <dbReference type="Proteomes" id="UP001058074"/>
    </source>
</evidence>
<accession>A0ACB5RBK3</accession>
<proteinExistence type="predicted"/>
<protein>
    <submittedName>
        <fullName evidence="1">Uncharacterized protein</fullName>
    </submittedName>
</protein>